<dbReference type="AlphaFoldDB" id="A0A4V2PJK8"/>
<organism evidence="2 3">
    <name type="scientific">Ancylobacter aquaticus</name>
    <dbReference type="NCBI Taxonomy" id="100"/>
    <lineage>
        <taxon>Bacteria</taxon>
        <taxon>Pseudomonadati</taxon>
        <taxon>Pseudomonadota</taxon>
        <taxon>Alphaproteobacteria</taxon>
        <taxon>Hyphomicrobiales</taxon>
        <taxon>Xanthobacteraceae</taxon>
        <taxon>Ancylobacter</taxon>
    </lineage>
</organism>
<name>A0A4V2PJK8_ANCAQ</name>
<evidence type="ECO:0000313" key="2">
    <source>
        <dbReference type="EMBL" id="TCK28936.1"/>
    </source>
</evidence>
<keyword evidence="3" id="KW-1185">Reference proteome</keyword>
<accession>A0A4V2PJK8</accession>
<feature type="signal peptide" evidence="1">
    <location>
        <begin position="1"/>
        <end position="27"/>
    </location>
</feature>
<reference evidence="2 3" key="1">
    <citation type="submission" date="2019-03" db="EMBL/GenBank/DDBJ databases">
        <title>Genomic Encyclopedia of Type Strains, Phase IV (KMG-IV): sequencing the most valuable type-strain genomes for metagenomic binning, comparative biology and taxonomic classification.</title>
        <authorList>
            <person name="Goeker M."/>
        </authorList>
    </citation>
    <scope>NUCLEOTIDE SEQUENCE [LARGE SCALE GENOMIC DNA]</scope>
    <source>
        <strain evidence="2 3">DSM 101</strain>
    </source>
</reference>
<dbReference type="OrthoDB" id="8450900at2"/>
<protein>
    <submittedName>
        <fullName evidence="2">Uncharacterized protein</fullName>
    </submittedName>
</protein>
<dbReference type="RefSeq" id="WP_131836031.1">
    <property type="nucleotide sequence ID" value="NZ_SMFY01000002.1"/>
</dbReference>
<proteinExistence type="predicted"/>
<dbReference type="Proteomes" id="UP000295030">
    <property type="component" value="Unassembled WGS sequence"/>
</dbReference>
<keyword evidence="1" id="KW-0732">Signal</keyword>
<comment type="caution">
    <text evidence="2">The sequence shown here is derived from an EMBL/GenBank/DDBJ whole genome shotgun (WGS) entry which is preliminary data.</text>
</comment>
<sequence>MPPLGTFTLRAGLLLAFLAIGAVGAHSADACRTAYRTVEWSKLKRLLAANGIPESERSFLSAGAEKRLKELTKSDLNVRGAHCGIEQVRTLVLGCLNSTLEPALQAVPIDRVSREGLWGRPGISVRAGVFIGMFHACRAGAMNAFLNH</sequence>
<dbReference type="EMBL" id="SMFY01000002">
    <property type="protein sequence ID" value="TCK28936.1"/>
    <property type="molecule type" value="Genomic_DNA"/>
</dbReference>
<feature type="chain" id="PRO_5021033256" evidence="1">
    <location>
        <begin position="28"/>
        <end position="148"/>
    </location>
</feature>
<gene>
    <name evidence="2" type="ORF">EV667_2951</name>
</gene>
<evidence type="ECO:0000313" key="3">
    <source>
        <dbReference type="Proteomes" id="UP000295030"/>
    </source>
</evidence>
<evidence type="ECO:0000256" key="1">
    <source>
        <dbReference type="SAM" id="SignalP"/>
    </source>
</evidence>